<reference evidence="4" key="1">
    <citation type="submission" date="2025-08" db="UniProtKB">
        <authorList>
            <consortium name="RefSeq"/>
        </authorList>
    </citation>
    <scope>IDENTIFICATION</scope>
    <source>
        <strain evidence="4">15085-1641.00</strain>
        <tissue evidence="4">Whole body</tissue>
    </source>
</reference>
<evidence type="ECO:0000313" key="3">
    <source>
        <dbReference type="Proteomes" id="UP000504633"/>
    </source>
</evidence>
<feature type="compositionally biased region" description="Basic and acidic residues" evidence="1">
    <location>
        <begin position="131"/>
        <end position="142"/>
    </location>
</feature>
<feature type="region of interest" description="Disordered" evidence="1">
    <location>
        <begin position="115"/>
        <end position="167"/>
    </location>
</feature>
<feature type="signal peptide" evidence="2">
    <location>
        <begin position="1"/>
        <end position="23"/>
    </location>
</feature>
<dbReference type="Proteomes" id="UP000504633">
    <property type="component" value="Unplaced"/>
</dbReference>
<evidence type="ECO:0000313" key="4">
    <source>
        <dbReference type="RefSeq" id="XP_023176662.1"/>
    </source>
</evidence>
<protein>
    <submittedName>
        <fullName evidence="4">Uncharacterized protein LOC111603349 isoform X4</fullName>
    </submittedName>
</protein>
<dbReference type="AlphaFoldDB" id="A0A6J1M8S7"/>
<dbReference type="GeneID" id="111603349"/>
<dbReference type="OrthoDB" id="8192083at2759"/>
<gene>
    <name evidence="4" type="primary">LOC111603349</name>
</gene>
<organism evidence="3 4">
    <name type="scientific">Drosophila hydei</name>
    <name type="common">Fruit fly</name>
    <dbReference type="NCBI Taxonomy" id="7224"/>
    <lineage>
        <taxon>Eukaryota</taxon>
        <taxon>Metazoa</taxon>
        <taxon>Ecdysozoa</taxon>
        <taxon>Arthropoda</taxon>
        <taxon>Hexapoda</taxon>
        <taxon>Insecta</taxon>
        <taxon>Pterygota</taxon>
        <taxon>Neoptera</taxon>
        <taxon>Endopterygota</taxon>
        <taxon>Diptera</taxon>
        <taxon>Brachycera</taxon>
        <taxon>Muscomorpha</taxon>
        <taxon>Ephydroidea</taxon>
        <taxon>Drosophilidae</taxon>
        <taxon>Drosophila</taxon>
    </lineage>
</organism>
<feature type="chain" id="PRO_5026656573" evidence="2">
    <location>
        <begin position="24"/>
        <end position="167"/>
    </location>
</feature>
<keyword evidence="2" id="KW-0732">Signal</keyword>
<proteinExistence type="predicted"/>
<name>A0A6J1M8S7_DROHY</name>
<evidence type="ECO:0000256" key="2">
    <source>
        <dbReference type="SAM" id="SignalP"/>
    </source>
</evidence>
<feature type="compositionally biased region" description="Basic and acidic residues" evidence="1">
    <location>
        <begin position="152"/>
        <end position="167"/>
    </location>
</feature>
<dbReference type="RefSeq" id="XP_023176662.1">
    <property type="nucleotide sequence ID" value="XM_023320894.2"/>
</dbReference>
<sequence length="167" mass="18512">MWQPSTQHFLALIFCSAVCLISASPLPLPAGNQELDVLQIPLANGKEIDVLTLGAKDQDQLIADRNKRTIGLLRELFPDITKEINTQINRLVNNILQRVGPVVLGTILNPELTQTAARKPTADADADTDERDVGQPLDKDYENLPDELTNFEPDKDFDSQPKDTRSP</sequence>
<accession>A0A6J1M8S7</accession>
<evidence type="ECO:0000256" key="1">
    <source>
        <dbReference type="SAM" id="MobiDB-lite"/>
    </source>
</evidence>
<keyword evidence="3" id="KW-1185">Reference proteome</keyword>